<evidence type="ECO:0000256" key="1">
    <source>
        <dbReference type="SAM" id="Phobius"/>
    </source>
</evidence>
<keyword evidence="1" id="KW-0472">Membrane</keyword>
<reference evidence="3" key="1">
    <citation type="submission" date="2015-08" db="EMBL/GenBank/DDBJ databases">
        <title>Comparative genomics of the Campylobacter concisus group.</title>
        <authorList>
            <person name="Miller W.G."/>
            <person name="Yee E."/>
            <person name="Chapman M.H."/>
            <person name="Huynh S."/>
            <person name="Bono J.L."/>
            <person name="On S.L.W."/>
            <person name="St Leger J."/>
            <person name="Foster G."/>
            <person name="Parker C.T."/>
        </authorList>
    </citation>
    <scope>NUCLEOTIDE SEQUENCE [LARGE SCALE GENOMIC DNA]</scope>
    <source>
        <strain evidence="3">ATCC 33237</strain>
    </source>
</reference>
<dbReference type="RefSeq" id="WP_054196742.1">
    <property type="nucleotide sequence ID" value="NZ_CP012541.1"/>
</dbReference>
<sequence>MSYIIICMLSLILGILLCPIVIFLRARKCEGWDSSNMTNIIRVFAHLATHPDDFAKMEYEDGKKPFWYLDKDEFTDVVQTRPTQKDRK</sequence>
<evidence type="ECO:0000313" key="2">
    <source>
        <dbReference type="EMBL" id="ALF47761.1"/>
    </source>
</evidence>
<name>A0A0M4TBN5_9BACT</name>
<organism evidence="2 3">
    <name type="scientific">Campylobacter concisus</name>
    <dbReference type="NCBI Taxonomy" id="199"/>
    <lineage>
        <taxon>Bacteria</taxon>
        <taxon>Pseudomonadati</taxon>
        <taxon>Campylobacterota</taxon>
        <taxon>Epsilonproteobacteria</taxon>
        <taxon>Campylobacterales</taxon>
        <taxon>Campylobacteraceae</taxon>
        <taxon>Campylobacter</taxon>
    </lineage>
</organism>
<gene>
    <name evidence="2" type="ORF">CCON33237_1087</name>
</gene>
<dbReference type="PATRIC" id="fig|199.248.peg.1127"/>
<dbReference type="AlphaFoldDB" id="A0A0M4TBN5"/>
<proteinExistence type="predicted"/>
<keyword evidence="1" id="KW-1133">Transmembrane helix</keyword>
<feature type="transmembrane region" description="Helical" evidence="1">
    <location>
        <begin position="6"/>
        <end position="24"/>
    </location>
</feature>
<accession>A0A0M4TBN5</accession>
<keyword evidence="1" id="KW-0812">Transmembrane</keyword>
<dbReference type="GeneID" id="28662763"/>
<dbReference type="KEGG" id="ccoc:CCON33237_1087"/>
<dbReference type="Proteomes" id="UP000066049">
    <property type="component" value="Chromosome"/>
</dbReference>
<protein>
    <submittedName>
        <fullName evidence="2">Uncharacterized protein</fullName>
    </submittedName>
</protein>
<dbReference type="EMBL" id="CP012541">
    <property type="protein sequence ID" value="ALF47761.1"/>
    <property type="molecule type" value="Genomic_DNA"/>
</dbReference>
<evidence type="ECO:0000313" key="3">
    <source>
        <dbReference type="Proteomes" id="UP000066049"/>
    </source>
</evidence>